<evidence type="ECO:0000256" key="2">
    <source>
        <dbReference type="ARBA" id="ARBA00022730"/>
    </source>
</evidence>
<dbReference type="STRING" id="880724.Metig_0860"/>
<evidence type="ECO:0000259" key="9">
    <source>
        <dbReference type="SMART" id="SM00363"/>
    </source>
</evidence>
<evidence type="ECO:0000256" key="1">
    <source>
        <dbReference type="ARBA" id="ARBA00007465"/>
    </source>
</evidence>
<evidence type="ECO:0000256" key="5">
    <source>
        <dbReference type="ARBA" id="ARBA00023274"/>
    </source>
</evidence>
<evidence type="ECO:0000256" key="8">
    <source>
        <dbReference type="RuleBase" id="RU003699"/>
    </source>
</evidence>
<dbReference type="NCBIfam" id="TIGR01018">
    <property type="entry name" value="uS4_arch"/>
    <property type="match status" value="1"/>
</dbReference>
<organism evidence="12">
    <name type="scientific">Methanotorris igneus (strain DSM 5666 / JCM 11834 / Kol 5)</name>
    <dbReference type="NCBI Taxonomy" id="880724"/>
    <lineage>
        <taxon>Archaea</taxon>
        <taxon>Methanobacteriati</taxon>
        <taxon>Methanobacteriota</taxon>
        <taxon>Methanomada group</taxon>
        <taxon>Methanococci</taxon>
        <taxon>Methanococcales</taxon>
        <taxon>Methanocaldococcaceae</taxon>
        <taxon>Methanotorris</taxon>
    </lineage>
</organism>
<dbReference type="InterPro" id="IPR036986">
    <property type="entry name" value="S4_RNA-bd_sf"/>
</dbReference>
<comment type="function">
    <text evidence="7">With S5 and S12 plays an important role in translational accuracy.</text>
</comment>
<sequence length="192" mass="22418">MGDPKKPRKKYDTPNHPWIKERIEREHELCRKYGLVNKREVWKAETKLRNYRRQARRLISDTTKQGAREAQQLFNVLKRYGILKKENPTLDDVLALTIEDILERRLQTIVFRKGLARTIKQARQLIVHGHIAVNGRKVTAPSYMVTVDEEDTIDYAPNSPFASKDHPERVKIMSVEAKEGEESQEQVSQTTQ</sequence>
<evidence type="ECO:0000256" key="7">
    <source>
        <dbReference type="HAMAP-Rule" id="MF_01306"/>
    </source>
</evidence>
<dbReference type="InterPro" id="IPR018079">
    <property type="entry name" value="Ribosomal_uS4_CS"/>
</dbReference>
<dbReference type="PROSITE" id="PS00632">
    <property type="entry name" value="RIBOSOMAL_S4"/>
    <property type="match status" value="1"/>
</dbReference>
<protein>
    <recommendedName>
        <fullName evidence="7">Small ribosomal subunit protein uS4</fullName>
    </recommendedName>
</protein>
<dbReference type="InterPro" id="IPR022801">
    <property type="entry name" value="Ribosomal_uS4"/>
</dbReference>
<keyword evidence="4 7" id="KW-0689">Ribosomal protein</keyword>
<dbReference type="Pfam" id="PF01479">
    <property type="entry name" value="S4"/>
    <property type="match status" value="1"/>
</dbReference>
<name>F6BD43_METIK</name>
<proteinExistence type="inferred from homology"/>
<accession>F6BD43</accession>
<dbReference type="AlphaFoldDB" id="F6BD43"/>
<keyword evidence="5 7" id="KW-0687">Ribonucleoprotein</keyword>
<dbReference type="OrthoDB" id="10429at2157"/>
<dbReference type="InterPro" id="IPR022802">
    <property type="entry name" value="Ribosomal_uS4_arc"/>
</dbReference>
<evidence type="ECO:0000313" key="11">
    <source>
        <dbReference type="EMBL" id="AEF96404.1"/>
    </source>
</evidence>
<dbReference type="RefSeq" id="WP_013799006.1">
    <property type="nucleotide sequence ID" value="NC_015562.1"/>
</dbReference>
<evidence type="ECO:0000313" key="12">
    <source>
        <dbReference type="Proteomes" id="UP000009227"/>
    </source>
</evidence>
<dbReference type="GO" id="GO:0042274">
    <property type="term" value="P:ribosomal small subunit biogenesis"/>
    <property type="evidence" value="ECO:0007669"/>
    <property type="project" value="TreeGrafter"/>
</dbReference>
<dbReference type="GO" id="GO:0006412">
    <property type="term" value="P:translation"/>
    <property type="evidence" value="ECO:0007669"/>
    <property type="project" value="UniProtKB-UniRule"/>
</dbReference>
<comment type="subunit">
    <text evidence="6 7">Part of the 30S ribosomal subunit. Contacts protein S5. The interaction surface between S4 and S5 is involved in control of translational fidelity.</text>
</comment>
<dbReference type="HOGENOM" id="CLU_089738_1_1_2"/>
<dbReference type="SMART" id="SM01390">
    <property type="entry name" value="Ribosomal_S4"/>
    <property type="match status" value="1"/>
</dbReference>
<dbReference type="InterPro" id="IPR002942">
    <property type="entry name" value="S4_RNA-bd"/>
</dbReference>
<dbReference type="FunFam" id="3.10.290.10:FF:000026">
    <property type="entry name" value="30S ribosomal protein S4"/>
    <property type="match status" value="1"/>
</dbReference>
<dbReference type="CDD" id="cd00165">
    <property type="entry name" value="S4"/>
    <property type="match status" value="1"/>
</dbReference>
<dbReference type="GO" id="GO:0015935">
    <property type="term" value="C:small ribosomal subunit"/>
    <property type="evidence" value="ECO:0007669"/>
    <property type="project" value="InterPro"/>
</dbReference>
<evidence type="ECO:0000256" key="6">
    <source>
        <dbReference type="ARBA" id="ARBA00025813"/>
    </source>
</evidence>
<dbReference type="PROSITE" id="PS50889">
    <property type="entry name" value="S4"/>
    <property type="match status" value="1"/>
</dbReference>
<reference evidence="11 12" key="1">
    <citation type="submission" date="2011-05" db="EMBL/GenBank/DDBJ databases">
        <title>Complete sequence of Methanotorris igneus Kol 5.</title>
        <authorList>
            <consortium name="US DOE Joint Genome Institute"/>
            <person name="Lucas S."/>
            <person name="Han J."/>
            <person name="Lapidus A."/>
            <person name="Cheng J.-F."/>
            <person name="Goodwin L."/>
            <person name="Pitluck S."/>
            <person name="Peters L."/>
            <person name="Mikhailova N."/>
            <person name="Chertkov O."/>
            <person name="Han C."/>
            <person name="Tapia R."/>
            <person name="Land M."/>
            <person name="Hauser L."/>
            <person name="Kyrpides N."/>
            <person name="Ivanova N."/>
            <person name="Pagani I."/>
            <person name="Sieprawska-Lupa M."/>
            <person name="Whitman W."/>
            <person name="Woyke T."/>
        </authorList>
    </citation>
    <scope>NUCLEOTIDE SEQUENCE [LARGE SCALE GENOMIC DNA]</scope>
    <source>
        <strain evidence="12">DSM 5666 / JCM 11834 / Kol 5</strain>
    </source>
</reference>
<dbReference type="NCBIfam" id="NF003139">
    <property type="entry name" value="PRK04051.1"/>
    <property type="match status" value="1"/>
</dbReference>
<keyword evidence="12" id="KW-1185">Reference proteome</keyword>
<evidence type="ECO:0000259" key="10">
    <source>
        <dbReference type="SMART" id="SM01390"/>
    </source>
</evidence>
<dbReference type="SMART" id="SM00363">
    <property type="entry name" value="S4"/>
    <property type="match status" value="1"/>
</dbReference>
<dbReference type="InterPro" id="IPR001912">
    <property type="entry name" value="Ribosomal_uS4_N"/>
</dbReference>
<dbReference type="SUPFAM" id="SSF55174">
    <property type="entry name" value="Alpha-L RNA-binding motif"/>
    <property type="match status" value="1"/>
</dbReference>
<dbReference type="PANTHER" id="PTHR11831">
    <property type="entry name" value="30S 40S RIBOSOMAL PROTEIN"/>
    <property type="match status" value="1"/>
</dbReference>
<dbReference type="GO" id="GO:0003735">
    <property type="term" value="F:structural constituent of ribosome"/>
    <property type="evidence" value="ECO:0007669"/>
    <property type="project" value="InterPro"/>
</dbReference>
<dbReference type="Pfam" id="PF00163">
    <property type="entry name" value="Ribosomal_S4"/>
    <property type="match status" value="1"/>
</dbReference>
<comment type="function">
    <text evidence="7">One of the primary rRNA binding proteins, it binds directly to 16S rRNA where it nucleates assembly of the body of the 30S subunit.</text>
</comment>
<dbReference type="EMBL" id="CP002737">
    <property type="protein sequence ID" value="AEF96404.1"/>
    <property type="molecule type" value="Genomic_DNA"/>
</dbReference>
<keyword evidence="3 7" id="KW-0694">RNA-binding</keyword>
<evidence type="ECO:0000256" key="3">
    <source>
        <dbReference type="ARBA" id="ARBA00022884"/>
    </source>
</evidence>
<evidence type="ECO:0000256" key="4">
    <source>
        <dbReference type="ARBA" id="ARBA00022980"/>
    </source>
</evidence>
<dbReference type="HAMAP" id="MF_01306_A">
    <property type="entry name" value="Ribosomal_uS4_A"/>
    <property type="match status" value="1"/>
</dbReference>
<dbReference type="GeneID" id="10643703"/>
<keyword evidence="2 7" id="KW-0699">rRNA-binding</keyword>
<dbReference type="Proteomes" id="UP000009227">
    <property type="component" value="Chromosome"/>
</dbReference>
<feature type="domain" description="Small ribosomal subunit protein uS4 N-terminal" evidence="10">
    <location>
        <begin position="5"/>
        <end position="103"/>
    </location>
</feature>
<dbReference type="GO" id="GO:0019843">
    <property type="term" value="F:rRNA binding"/>
    <property type="evidence" value="ECO:0007669"/>
    <property type="project" value="UniProtKB-UniRule"/>
</dbReference>
<dbReference type="PANTHER" id="PTHR11831:SF5">
    <property type="entry name" value="40S RIBOSOMAL PROTEIN S9"/>
    <property type="match status" value="1"/>
</dbReference>
<comment type="similarity">
    <text evidence="1 7 8">Belongs to the universal ribosomal protein uS4 family.</text>
</comment>
<dbReference type="InterPro" id="IPR005710">
    <property type="entry name" value="Ribosomal_uS4_euk/arc"/>
</dbReference>
<dbReference type="KEGG" id="mig:Metig_0860"/>
<gene>
    <name evidence="7" type="primary">rps4</name>
    <name evidence="11" type="ordered locus">Metig_0860</name>
</gene>
<dbReference type="Gene3D" id="3.10.290.10">
    <property type="entry name" value="RNA-binding S4 domain"/>
    <property type="match status" value="1"/>
</dbReference>
<feature type="domain" description="RNA-binding S4" evidence="9">
    <location>
        <begin position="104"/>
        <end position="167"/>
    </location>
</feature>